<dbReference type="Proteomes" id="UP000004664">
    <property type="component" value="Unassembled WGS sequence"/>
</dbReference>
<keyword evidence="2" id="KW-1185">Reference proteome</keyword>
<dbReference type="RefSeq" id="WP_006890141.1">
    <property type="nucleotide sequence ID" value="NZ_JH109152.1"/>
</dbReference>
<proteinExistence type="predicted"/>
<dbReference type="eggNOG" id="ENOG5033HPD">
    <property type="taxonomic scope" value="Bacteria"/>
</dbReference>
<dbReference type="OrthoDB" id="9810174at2"/>
<dbReference type="STRING" id="697282.Mettu_0967"/>
<dbReference type="HOGENOM" id="CLU_979380_0_0_6"/>
<dbReference type="EMBL" id="JH109152">
    <property type="protein sequence ID" value="EGW22166.1"/>
    <property type="molecule type" value="Genomic_DNA"/>
</dbReference>
<dbReference type="AlphaFoldDB" id="G3IRF5"/>
<sequence>MANLPETPIYDAGVYQKETTDIALGGPDGKANEGARNLANRTAYLKQQVDVLVATKAPLASPPLTGNPTAPTQALGDVSTKIATDEFVQKTVGGVLSKSVAGGSNVTLTAVEAGHGILQFTGILTGNVAVIVPVSPTRSWVVKNDTTGAFALTIKTPAGTGVVVLPGTSITLWCDGTNVYSTMLPLGYNQTNQNMLASRAPSTTYTNSTGGPIGVHIRASSSATSSWLVVTLTTTAGAVITYSSASESAVNFSTSVGLIVLHGETYSAAMVSGVTTLAEWNELR</sequence>
<name>G3IRF5_METTV</name>
<reference evidence="1 2" key="1">
    <citation type="submission" date="2011-06" db="EMBL/GenBank/DDBJ databases">
        <title>Genomic sequence of Methylobacter tundripaludum SV96.</title>
        <authorList>
            <consortium name="US DOE Joint Genome Institute"/>
            <person name="Lucas S."/>
            <person name="Han J."/>
            <person name="Lapidus A."/>
            <person name="Cheng J.-F."/>
            <person name="Goodwin L."/>
            <person name="Pitluck S."/>
            <person name="Held B."/>
            <person name="Detter J.C."/>
            <person name="Han C."/>
            <person name="Tapia R."/>
            <person name="Land M."/>
            <person name="Hauser L."/>
            <person name="Kyrpides N."/>
            <person name="Ivanova N."/>
            <person name="Ovchinnikova G."/>
            <person name="Pagani I."/>
            <person name="Klotz M.G."/>
            <person name="Dispirito A.A."/>
            <person name="Murrell J.C."/>
            <person name="Dunfield P."/>
            <person name="Kalyuzhnaya M.G."/>
            <person name="Svenning M."/>
            <person name="Trotsenko Y.A."/>
            <person name="Stein L.Y."/>
            <person name="Woyke T."/>
        </authorList>
    </citation>
    <scope>NUCLEOTIDE SEQUENCE [LARGE SCALE GENOMIC DNA]</scope>
    <source>
        <strain evidence="2">ATCC BAA-1195 / DSM 17260 / SV96</strain>
    </source>
</reference>
<protein>
    <submittedName>
        <fullName evidence="1">Uncharacterized protein</fullName>
    </submittedName>
</protein>
<accession>G3IRF5</accession>
<evidence type="ECO:0000313" key="2">
    <source>
        <dbReference type="Proteomes" id="UP000004664"/>
    </source>
</evidence>
<evidence type="ECO:0000313" key="1">
    <source>
        <dbReference type="EMBL" id="EGW22166.1"/>
    </source>
</evidence>
<gene>
    <name evidence="1" type="ORF">Mettu_0967</name>
</gene>
<organism evidence="1 2">
    <name type="scientific">Methylobacter tundripaludum (strain ATCC BAA-1195 / DSM 17260 / SV96)</name>
    <dbReference type="NCBI Taxonomy" id="697282"/>
    <lineage>
        <taxon>Bacteria</taxon>
        <taxon>Pseudomonadati</taxon>
        <taxon>Pseudomonadota</taxon>
        <taxon>Gammaproteobacteria</taxon>
        <taxon>Methylococcales</taxon>
        <taxon>Methylococcaceae</taxon>
        <taxon>Methylobacter</taxon>
    </lineage>
</organism>